<feature type="coiled-coil region" evidence="1">
    <location>
        <begin position="1020"/>
        <end position="1051"/>
    </location>
</feature>
<feature type="compositionally biased region" description="Polar residues" evidence="2">
    <location>
        <begin position="1"/>
        <end position="10"/>
    </location>
</feature>
<proteinExistence type="predicted"/>
<feature type="coiled-coil region" evidence="1">
    <location>
        <begin position="1158"/>
        <end position="1220"/>
    </location>
</feature>
<feature type="coiled-coil region" evidence="1">
    <location>
        <begin position="517"/>
        <end position="991"/>
    </location>
</feature>
<keyword evidence="1" id="KW-0175">Coiled coil</keyword>
<keyword evidence="4" id="KW-1185">Reference proteome</keyword>
<evidence type="ECO:0000256" key="2">
    <source>
        <dbReference type="SAM" id="MobiDB-lite"/>
    </source>
</evidence>
<dbReference type="EMBL" id="JAHQIW010003392">
    <property type="protein sequence ID" value="KAJ1358516.1"/>
    <property type="molecule type" value="Genomic_DNA"/>
</dbReference>
<name>A0AAD5N1Y5_PARTN</name>
<dbReference type="SUPFAM" id="SSF57997">
    <property type="entry name" value="Tropomyosin"/>
    <property type="match status" value="1"/>
</dbReference>
<evidence type="ECO:0000313" key="4">
    <source>
        <dbReference type="Proteomes" id="UP001196413"/>
    </source>
</evidence>
<feature type="region of interest" description="Disordered" evidence="2">
    <location>
        <begin position="1"/>
        <end position="45"/>
    </location>
</feature>
<reference evidence="3" key="1">
    <citation type="submission" date="2021-06" db="EMBL/GenBank/DDBJ databases">
        <title>Parelaphostrongylus tenuis whole genome reference sequence.</title>
        <authorList>
            <person name="Garwood T.J."/>
            <person name="Larsen P.A."/>
            <person name="Fountain-Jones N.M."/>
            <person name="Garbe J.R."/>
            <person name="Macchietto M.G."/>
            <person name="Kania S.A."/>
            <person name="Gerhold R.W."/>
            <person name="Richards J.E."/>
            <person name="Wolf T.M."/>
        </authorList>
    </citation>
    <scope>NUCLEOTIDE SEQUENCE</scope>
    <source>
        <strain evidence="3">MNPRO001-30</strain>
        <tissue evidence="3">Meninges</tissue>
    </source>
</reference>
<dbReference type="Proteomes" id="UP001196413">
    <property type="component" value="Unassembled WGS sequence"/>
</dbReference>
<accession>A0AAD5N1Y5</accession>
<protein>
    <submittedName>
        <fullName evidence="3">Uncharacterized protein</fullName>
    </submittedName>
</protein>
<evidence type="ECO:0000313" key="3">
    <source>
        <dbReference type="EMBL" id="KAJ1358516.1"/>
    </source>
</evidence>
<evidence type="ECO:0000256" key="1">
    <source>
        <dbReference type="SAM" id="Coils"/>
    </source>
</evidence>
<feature type="compositionally biased region" description="Low complexity" evidence="2">
    <location>
        <begin position="23"/>
        <end position="37"/>
    </location>
</feature>
<sequence>MQSAKENLNPETPRVNEMKKRPSLNSPSSAVSPSIRPLQKKVKPLHEVEDQNLEATISGEETFDVSGVKLELEESRACISTSFSIVRPADSNIEESLLERTGIHEPAVIQEKSGPYNVADSNLEETAIESTAYEEYLEQPTMSEELMDVTYKANSCPGPEGIGSKKDERSFYGVADANLEETSVESTIHLSDMTQATVSEELDETIYKTISCTTLESNEFSKGEESFNGVADGNLEETALESTFHIADMTQATVSEELDETIYKTDSRTTPESSEFSKREKSFYGVADGNLEETAVESTASGTFLALTTDSKELDDTVHKTISRMQLEDSESHKEKDNFRYIADGNLEETAVESTVCEVDMTQKTGSEDLDDTLNRTITYAEPEVTEKSEQGVVNLAKEVEEMDDASSPPSETHISATFNVSILDEASVMKENLPSVSERKAGFKKSFSPILCLPRRDDNASSCTTSAALGQFADHSPAVSRNRMYNLNDSDISFLINENRVYDLALRGAFDPPNEVEQLKKNLIALEGEKALAHEQLRFLSDEVEKYKKESTAQNSQLQEANRNLSELTKSKEYAERTVADYEYIVEQIKKNYAREKEGYHAKILSLESELEQLRTRCPSQSQETSTSFIEDLFIPNERLLLAEQAKADAEERCEKVTQELKLALSSAVSYAEEVAAAKENSAILEGKLEALKNVIEENSADLKVLRDQSEKIRLEMQMELEELESGLVKSEEESRELLKQLVASKDEMAVVREAHATCEMELMSAKDELRRTEIALRESEERQLKAFEQCLAVEEELKGLRAKLDSKEELETSVEKLKDECALLQQKLCAEQLRYDVCSRELEQLRQENNVCNEALKQANLALTEAETRADAVEKDLSDRIKCLTEDFTSRITELEGEMRRYIVEKDRLEVALVKQQEIESSITLKNKELVESLEKAHAAQRELQKVNEDLLSQAMLMKQSENDHISEKEKMCASIAKLESVVETLKAEACSKSEELVATNEKLKTEILANGQRASAYASLEEEYIRLKKAKEALNIELEEQKNRYVSEVNSAHSTKLQNKLTSEEASARQKMDNMATEISRSAKNERLGDLCDEFDEIEANYRQEIFALIKERDELNKQLHPSQYPEVPDLEVAFTEGMETLAVGKSLSHSNVDASLKSKENEDLLMEVQELRRRCAFQERRINDLEKICDEADESEEKMKSEISELIKKVAALEASASGTFICAPSNDIGRDEAKIVSSPQESFLPSDRLTAGHNVEVSAIEGAGTPNRTLQAAMYKRLDKTAKNYLIAPKPAE</sequence>
<organism evidence="3 4">
    <name type="scientific">Parelaphostrongylus tenuis</name>
    <name type="common">Meningeal worm</name>
    <dbReference type="NCBI Taxonomy" id="148309"/>
    <lineage>
        <taxon>Eukaryota</taxon>
        <taxon>Metazoa</taxon>
        <taxon>Ecdysozoa</taxon>
        <taxon>Nematoda</taxon>
        <taxon>Chromadorea</taxon>
        <taxon>Rhabditida</taxon>
        <taxon>Rhabditina</taxon>
        <taxon>Rhabditomorpha</taxon>
        <taxon>Strongyloidea</taxon>
        <taxon>Metastrongylidae</taxon>
        <taxon>Parelaphostrongylus</taxon>
    </lineage>
</organism>
<gene>
    <name evidence="3" type="ORF">KIN20_016960</name>
</gene>
<comment type="caution">
    <text evidence="3">The sequence shown here is derived from an EMBL/GenBank/DDBJ whole genome shotgun (WGS) entry which is preliminary data.</text>
</comment>